<evidence type="ECO:0000313" key="2">
    <source>
        <dbReference type="Proteomes" id="UP001465976"/>
    </source>
</evidence>
<keyword evidence="2" id="KW-1185">Reference proteome</keyword>
<proteinExistence type="predicted"/>
<name>A0ABR3F6H6_9AGAR</name>
<dbReference type="Proteomes" id="UP001465976">
    <property type="component" value="Unassembled WGS sequence"/>
</dbReference>
<accession>A0ABR3F6H6</accession>
<reference evidence="1 2" key="1">
    <citation type="submission" date="2024-02" db="EMBL/GenBank/DDBJ databases">
        <title>A draft genome for the cacao thread blight pathogen Marasmius crinis-equi.</title>
        <authorList>
            <person name="Cohen S.P."/>
            <person name="Baruah I.K."/>
            <person name="Amoako-Attah I."/>
            <person name="Bukari Y."/>
            <person name="Meinhardt L.W."/>
            <person name="Bailey B.A."/>
        </authorList>
    </citation>
    <scope>NUCLEOTIDE SEQUENCE [LARGE SCALE GENOMIC DNA]</scope>
    <source>
        <strain evidence="1 2">GH-76</strain>
    </source>
</reference>
<comment type="caution">
    <text evidence="1">The sequence shown here is derived from an EMBL/GenBank/DDBJ whole genome shotgun (WGS) entry which is preliminary data.</text>
</comment>
<sequence>MLEMAREDTTMEYNIRLVEGGTMVNIHATNALLHRNEMKAGVVWVGVWIANLKIGRAQSRTDTEVRGWLDEEYGMANGALGNLSIMTSLFIANVRMVAQSLCM</sequence>
<gene>
    <name evidence="1" type="ORF">V5O48_011279</name>
</gene>
<protein>
    <submittedName>
        <fullName evidence="1">Uncharacterized protein</fullName>
    </submittedName>
</protein>
<dbReference type="EMBL" id="JBAHYK010000891">
    <property type="protein sequence ID" value="KAL0570683.1"/>
    <property type="molecule type" value="Genomic_DNA"/>
</dbReference>
<evidence type="ECO:0000313" key="1">
    <source>
        <dbReference type="EMBL" id="KAL0570683.1"/>
    </source>
</evidence>
<organism evidence="1 2">
    <name type="scientific">Marasmius crinis-equi</name>
    <dbReference type="NCBI Taxonomy" id="585013"/>
    <lineage>
        <taxon>Eukaryota</taxon>
        <taxon>Fungi</taxon>
        <taxon>Dikarya</taxon>
        <taxon>Basidiomycota</taxon>
        <taxon>Agaricomycotina</taxon>
        <taxon>Agaricomycetes</taxon>
        <taxon>Agaricomycetidae</taxon>
        <taxon>Agaricales</taxon>
        <taxon>Marasmiineae</taxon>
        <taxon>Marasmiaceae</taxon>
        <taxon>Marasmius</taxon>
    </lineage>
</organism>